<protein>
    <submittedName>
        <fullName evidence="6">F420-dependent glucose-6-phosphate dehydrogenase</fullName>
        <ecNumber evidence="6">1.1.98.2</ecNumber>
    </submittedName>
</protein>
<evidence type="ECO:0000259" key="5">
    <source>
        <dbReference type="Pfam" id="PF00296"/>
    </source>
</evidence>
<evidence type="ECO:0000256" key="3">
    <source>
        <dbReference type="ARBA" id="ARBA00023002"/>
    </source>
</evidence>
<dbReference type="SUPFAM" id="SSF51679">
    <property type="entry name" value="Bacterial luciferase-like"/>
    <property type="match status" value="1"/>
</dbReference>
<reference evidence="6" key="1">
    <citation type="submission" date="2021-03" db="EMBL/GenBank/DDBJ databases">
        <authorList>
            <person name="Peeters C."/>
        </authorList>
    </citation>
    <scope>NUCLEOTIDE SEQUENCE</scope>
    <source>
        <strain evidence="6">LMG 31506</strain>
    </source>
</reference>
<dbReference type="PANTHER" id="PTHR30011:SF16">
    <property type="entry name" value="C2H2 FINGER DOMAIN TRANSCRIPTION FACTOR (EUROFUNG)-RELATED"/>
    <property type="match status" value="1"/>
</dbReference>
<evidence type="ECO:0000256" key="1">
    <source>
        <dbReference type="ARBA" id="ARBA00022630"/>
    </source>
</evidence>
<evidence type="ECO:0000313" key="7">
    <source>
        <dbReference type="Proteomes" id="UP000672934"/>
    </source>
</evidence>
<dbReference type="GO" id="GO:0052749">
    <property type="term" value="F:glucose-6-phosphate dehydrogenase (coenzyme F420) activity"/>
    <property type="evidence" value="ECO:0007669"/>
    <property type="project" value="UniProtKB-EC"/>
</dbReference>
<dbReference type="NCBIfam" id="TIGR03571">
    <property type="entry name" value="lucif_BA3436"/>
    <property type="match status" value="1"/>
</dbReference>
<dbReference type="InterPro" id="IPR020020">
    <property type="entry name" value="Luciferase-type_oxidoreductase"/>
</dbReference>
<proteinExistence type="predicted"/>
<dbReference type="PANTHER" id="PTHR30011">
    <property type="entry name" value="ALKANESULFONATE MONOOXYGENASE-RELATED"/>
    <property type="match status" value="1"/>
</dbReference>
<keyword evidence="7" id="KW-1185">Reference proteome</keyword>
<dbReference type="AlphaFoldDB" id="A0A916NFU4"/>
<keyword evidence="1" id="KW-0285">Flavoprotein</keyword>
<dbReference type="InterPro" id="IPR011251">
    <property type="entry name" value="Luciferase-like_dom"/>
</dbReference>
<dbReference type="InterPro" id="IPR051260">
    <property type="entry name" value="Diverse_substr_monoxygenases"/>
</dbReference>
<dbReference type="GO" id="GO:0016705">
    <property type="term" value="F:oxidoreductase activity, acting on paired donors, with incorporation or reduction of molecular oxygen"/>
    <property type="evidence" value="ECO:0007669"/>
    <property type="project" value="InterPro"/>
</dbReference>
<dbReference type="EC" id="1.1.98.2" evidence="6"/>
<dbReference type="GO" id="GO:0004497">
    <property type="term" value="F:monooxygenase activity"/>
    <property type="evidence" value="ECO:0007669"/>
    <property type="project" value="UniProtKB-KW"/>
</dbReference>
<evidence type="ECO:0000256" key="2">
    <source>
        <dbReference type="ARBA" id="ARBA00022643"/>
    </source>
</evidence>
<comment type="caution">
    <text evidence="6">The sequence shown here is derived from an EMBL/GenBank/DDBJ whole genome shotgun (WGS) entry which is preliminary data.</text>
</comment>
<dbReference type="Proteomes" id="UP000672934">
    <property type="component" value="Unassembled WGS sequence"/>
</dbReference>
<organism evidence="6 7">
    <name type="scientific">Cupriavidus yeoncheonensis</name>
    <dbReference type="NCBI Taxonomy" id="1462994"/>
    <lineage>
        <taxon>Bacteria</taxon>
        <taxon>Pseudomonadati</taxon>
        <taxon>Pseudomonadota</taxon>
        <taxon>Betaproteobacteria</taxon>
        <taxon>Burkholderiales</taxon>
        <taxon>Burkholderiaceae</taxon>
        <taxon>Cupriavidus</taxon>
    </lineage>
</organism>
<evidence type="ECO:0000313" key="6">
    <source>
        <dbReference type="EMBL" id="CAG2156011.1"/>
    </source>
</evidence>
<dbReference type="Gene3D" id="3.20.20.30">
    <property type="entry name" value="Luciferase-like domain"/>
    <property type="match status" value="1"/>
</dbReference>
<dbReference type="InterPro" id="IPR036661">
    <property type="entry name" value="Luciferase-like_sf"/>
</dbReference>
<keyword evidence="4" id="KW-0503">Monooxygenase</keyword>
<keyword evidence="2" id="KW-0288">FMN</keyword>
<sequence>MLIPAPQSAPQSNPGFARMFAPGRLTLGVLFAIEAYAGDAPTMRDQVRLAREAEAAGFAALGVRDVPLRDPDFGDLGQIYDPWTWLGFVAGQTSSIALFTAAIVLPLRHPLHTAKAAASIDRLSGGRFVLGVASGDRAVEFPAFGVDHAERGALFREQAAYLETVWGNNFPQIRSPYGVLQGADLVPKPVAARVPWIVTGNSQQSVDWIARKADGWITYPRRLDIQVELIRQWHASVEAVTEGGFKPFAQPYHIDLASDPNVSPTPIHGGHRLGRSWLMRHLETLERAGANHVLFNLKYGSRPAQAVLDELATHVLPRFPALGISGAPATNG</sequence>
<name>A0A916NFU4_9BURK</name>
<keyword evidence="3 6" id="KW-0560">Oxidoreductase</keyword>
<accession>A0A916NFU4</accession>
<evidence type="ECO:0000256" key="4">
    <source>
        <dbReference type="ARBA" id="ARBA00023033"/>
    </source>
</evidence>
<gene>
    <name evidence="6" type="primary">fgd_1</name>
    <name evidence="6" type="ORF">LMG31506_05566</name>
</gene>
<feature type="domain" description="Luciferase-like" evidence="5">
    <location>
        <begin position="36"/>
        <end position="238"/>
    </location>
</feature>
<dbReference type="EMBL" id="CAJPUY010000027">
    <property type="protein sequence ID" value="CAG2156011.1"/>
    <property type="molecule type" value="Genomic_DNA"/>
</dbReference>
<dbReference type="Pfam" id="PF00296">
    <property type="entry name" value="Bac_luciferase"/>
    <property type="match status" value="1"/>
</dbReference>
<dbReference type="RefSeq" id="WP_211950407.1">
    <property type="nucleotide sequence ID" value="NZ_CAJPUY010000027.1"/>
</dbReference>